<feature type="transmembrane region" description="Helical" evidence="2">
    <location>
        <begin position="96"/>
        <end position="116"/>
    </location>
</feature>
<feature type="compositionally biased region" description="Low complexity" evidence="1">
    <location>
        <begin position="285"/>
        <end position="300"/>
    </location>
</feature>
<feature type="region of interest" description="Disordered" evidence="1">
    <location>
        <begin position="285"/>
        <end position="324"/>
    </location>
</feature>
<sequence length="324" mass="32523">MPTGSPQKVLDPASPAGTVGAAAVSVAVLPYIPLSLYSSYVLVTTGSGLPAGPNGVYGAAEGFATLTVFLVSLWSLVSFVTRARGLPAGPLSLLGAAQLGSYLAVLAFAGATYLTTGDMAKSNPFKGATPDQIVTKVGSTIEGQVSTVSAPLKVRGGKCERGHEEPDRLPLADAVQARRGGGQRHEGGRRAARDRAESGQRSAGNRAESSQPEAREGRAGDSDGGEEGRGAEAGEAGRGCGGEAREASGEEGRGEAGRGGQAQGRAELRGPLLVGGVRGCAASAASGLPGGPRLFGLPQGEDVAPRNPEVRRPLSTTTATGRTG</sequence>
<comment type="caution">
    <text evidence="3">The sequence shown here is derived from an EMBL/GenBank/DDBJ whole genome shotgun (WGS) entry which is preliminary data.</text>
</comment>
<evidence type="ECO:0000313" key="3">
    <source>
        <dbReference type="EMBL" id="CAK0862745.1"/>
    </source>
</evidence>
<dbReference type="EMBL" id="CAUYUJ010016192">
    <property type="protein sequence ID" value="CAK0862745.1"/>
    <property type="molecule type" value="Genomic_DNA"/>
</dbReference>
<keyword evidence="2" id="KW-1133">Transmembrane helix</keyword>
<keyword evidence="2" id="KW-0472">Membrane</keyword>
<feature type="transmembrane region" description="Helical" evidence="2">
    <location>
        <begin position="20"/>
        <end position="43"/>
    </location>
</feature>
<feature type="compositionally biased region" description="Basic and acidic residues" evidence="1">
    <location>
        <begin position="243"/>
        <end position="256"/>
    </location>
</feature>
<feature type="compositionally biased region" description="Polar residues" evidence="1">
    <location>
        <begin position="199"/>
        <end position="212"/>
    </location>
</feature>
<name>A0ABN9URU6_9DINO</name>
<feature type="region of interest" description="Disordered" evidence="1">
    <location>
        <begin position="155"/>
        <end position="267"/>
    </location>
</feature>
<keyword evidence="4" id="KW-1185">Reference proteome</keyword>
<proteinExistence type="predicted"/>
<protein>
    <recommendedName>
        <fullName evidence="5">H(+)-exporting diphosphatase</fullName>
    </recommendedName>
</protein>
<feature type="compositionally biased region" description="Polar residues" evidence="1">
    <location>
        <begin position="314"/>
        <end position="324"/>
    </location>
</feature>
<evidence type="ECO:0000256" key="2">
    <source>
        <dbReference type="SAM" id="Phobius"/>
    </source>
</evidence>
<feature type="compositionally biased region" description="Basic and acidic residues" evidence="1">
    <location>
        <begin position="157"/>
        <end position="170"/>
    </location>
</feature>
<evidence type="ECO:0000313" key="4">
    <source>
        <dbReference type="Proteomes" id="UP001189429"/>
    </source>
</evidence>
<organism evidence="3 4">
    <name type="scientific">Prorocentrum cordatum</name>
    <dbReference type="NCBI Taxonomy" id="2364126"/>
    <lineage>
        <taxon>Eukaryota</taxon>
        <taxon>Sar</taxon>
        <taxon>Alveolata</taxon>
        <taxon>Dinophyceae</taxon>
        <taxon>Prorocentrales</taxon>
        <taxon>Prorocentraceae</taxon>
        <taxon>Prorocentrum</taxon>
    </lineage>
</organism>
<accession>A0ABN9URU6</accession>
<gene>
    <name evidence="3" type="ORF">PCOR1329_LOCUS51084</name>
</gene>
<dbReference type="Proteomes" id="UP001189429">
    <property type="component" value="Unassembled WGS sequence"/>
</dbReference>
<evidence type="ECO:0000256" key="1">
    <source>
        <dbReference type="SAM" id="MobiDB-lite"/>
    </source>
</evidence>
<evidence type="ECO:0008006" key="5">
    <source>
        <dbReference type="Google" id="ProtNLM"/>
    </source>
</evidence>
<feature type="non-terminal residue" evidence="3">
    <location>
        <position position="324"/>
    </location>
</feature>
<keyword evidence="2" id="KW-0812">Transmembrane</keyword>
<dbReference type="PANTHER" id="PTHR37231:SF2">
    <property type="entry name" value="EXPRESSED PROTEIN"/>
    <property type="match status" value="1"/>
</dbReference>
<feature type="transmembrane region" description="Helical" evidence="2">
    <location>
        <begin position="55"/>
        <end position="76"/>
    </location>
</feature>
<reference evidence="3" key="1">
    <citation type="submission" date="2023-10" db="EMBL/GenBank/DDBJ databases">
        <authorList>
            <person name="Chen Y."/>
            <person name="Shah S."/>
            <person name="Dougan E. K."/>
            <person name="Thang M."/>
            <person name="Chan C."/>
        </authorList>
    </citation>
    <scope>NUCLEOTIDE SEQUENCE [LARGE SCALE GENOMIC DNA]</scope>
</reference>
<feature type="compositionally biased region" description="Basic and acidic residues" evidence="1">
    <location>
        <begin position="213"/>
        <end position="232"/>
    </location>
</feature>
<dbReference type="PANTHER" id="PTHR37231">
    <property type="entry name" value="EXPRESSED PROTEIN"/>
    <property type="match status" value="1"/>
</dbReference>
<feature type="compositionally biased region" description="Basic and acidic residues" evidence="1">
    <location>
        <begin position="183"/>
        <end position="198"/>
    </location>
</feature>